<evidence type="ECO:0000313" key="5">
    <source>
        <dbReference type="EMBL" id="MEV0967764.1"/>
    </source>
</evidence>
<evidence type="ECO:0000256" key="1">
    <source>
        <dbReference type="ARBA" id="ARBA00023015"/>
    </source>
</evidence>
<dbReference type="Pfam" id="PF20240">
    <property type="entry name" value="DUF6597"/>
    <property type="match status" value="1"/>
</dbReference>
<dbReference type="EMBL" id="JBFALK010000002">
    <property type="protein sequence ID" value="MEV0967764.1"/>
    <property type="molecule type" value="Genomic_DNA"/>
</dbReference>
<dbReference type="Gene3D" id="1.10.10.60">
    <property type="entry name" value="Homeodomain-like"/>
    <property type="match status" value="1"/>
</dbReference>
<name>A0ABV3G824_MICGL</name>
<reference evidence="5 6" key="1">
    <citation type="submission" date="2024-06" db="EMBL/GenBank/DDBJ databases">
        <title>The Natural Products Discovery Center: Release of the First 8490 Sequenced Strains for Exploring Actinobacteria Biosynthetic Diversity.</title>
        <authorList>
            <person name="Kalkreuter E."/>
            <person name="Kautsar S.A."/>
            <person name="Yang D."/>
            <person name="Bader C.D."/>
            <person name="Teijaro C.N."/>
            <person name="Fluegel L."/>
            <person name="Davis C.M."/>
            <person name="Simpson J.R."/>
            <person name="Lauterbach L."/>
            <person name="Steele A.D."/>
            <person name="Gui C."/>
            <person name="Meng S."/>
            <person name="Li G."/>
            <person name="Viehrig K."/>
            <person name="Ye F."/>
            <person name="Su P."/>
            <person name="Kiefer A.F."/>
            <person name="Nichols A."/>
            <person name="Cepeda A.J."/>
            <person name="Yan W."/>
            <person name="Fan B."/>
            <person name="Jiang Y."/>
            <person name="Adhikari A."/>
            <person name="Zheng C.-J."/>
            <person name="Schuster L."/>
            <person name="Cowan T.M."/>
            <person name="Smanski M.J."/>
            <person name="Chevrette M.G."/>
            <person name="De Carvalho L.P.S."/>
            <person name="Shen B."/>
        </authorList>
    </citation>
    <scope>NUCLEOTIDE SEQUENCE [LARGE SCALE GENOMIC DNA]</scope>
    <source>
        <strain evidence="5 6">NPDC050100</strain>
    </source>
</reference>
<keyword evidence="6" id="KW-1185">Reference proteome</keyword>
<dbReference type="InterPro" id="IPR018060">
    <property type="entry name" value="HTH_AraC"/>
</dbReference>
<evidence type="ECO:0000256" key="2">
    <source>
        <dbReference type="ARBA" id="ARBA00023125"/>
    </source>
</evidence>
<dbReference type="Pfam" id="PF12833">
    <property type="entry name" value="HTH_18"/>
    <property type="match status" value="1"/>
</dbReference>
<feature type="domain" description="HTH araC/xylS-type" evidence="4">
    <location>
        <begin position="133"/>
        <end position="222"/>
    </location>
</feature>
<keyword evidence="2" id="KW-0238">DNA-binding</keyword>
<gene>
    <name evidence="5" type="ORF">AB0I59_03945</name>
</gene>
<keyword evidence="1" id="KW-0805">Transcription regulation</keyword>
<evidence type="ECO:0000313" key="6">
    <source>
        <dbReference type="Proteomes" id="UP001551675"/>
    </source>
</evidence>
<dbReference type="PANTHER" id="PTHR46796:SF15">
    <property type="entry name" value="BLL1074 PROTEIN"/>
    <property type="match status" value="1"/>
</dbReference>
<sequence length="229" mass="24364">MYRERTSRVPGAVVWRRPGPSPGTVLRILPDGCMDLIWVKGELIVAGPDPVAHLTTGTRDAAGYTGLRFAPGTAPAVLGVPADELRGRRVPLADLWPEARVRRLAERVHEAPDPGAVLEEAALDRLGRADRPDPAVQGIVALLREGTPVAAVADTVGLSERQLRRRCVPAFGYGPKTLMRILRMDRAVALARTGVPHADVAAGTGYADQAHLAREVKALTGVPLGVLIA</sequence>
<dbReference type="Proteomes" id="UP001551675">
    <property type="component" value="Unassembled WGS sequence"/>
</dbReference>
<accession>A0ABV3G824</accession>
<dbReference type="RefSeq" id="WP_061257413.1">
    <property type="nucleotide sequence ID" value="NZ_JBFALK010000002.1"/>
</dbReference>
<dbReference type="InterPro" id="IPR046532">
    <property type="entry name" value="DUF6597"/>
</dbReference>
<dbReference type="PANTHER" id="PTHR46796">
    <property type="entry name" value="HTH-TYPE TRANSCRIPTIONAL ACTIVATOR RHAS-RELATED"/>
    <property type="match status" value="1"/>
</dbReference>
<proteinExistence type="predicted"/>
<dbReference type="SMART" id="SM00342">
    <property type="entry name" value="HTH_ARAC"/>
    <property type="match status" value="1"/>
</dbReference>
<organism evidence="5 6">
    <name type="scientific">Microtetraspora glauca</name>
    <dbReference type="NCBI Taxonomy" id="1996"/>
    <lineage>
        <taxon>Bacteria</taxon>
        <taxon>Bacillati</taxon>
        <taxon>Actinomycetota</taxon>
        <taxon>Actinomycetes</taxon>
        <taxon>Streptosporangiales</taxon>
        <taxon>Streptosporangiaceae</taxon>
        <taxon>Microtetraspora</taxon>
    </lineage>
</organism>
<comment type="caution">
    <text evidence="5">The sequence shown here is derived from an EMBL/GenBank/DDBJ whole genome shotgun (WGS) entry which is preliminary data.</text>
</comment>
<dbReference type="InterPro" id="IPR050204">
    <property type="entry name" value="AraC_XylS_family_regulators"/>
</dbReference>
<evidence type="ECO:0000256" key="3">
    <source>
        <dbReference type="ARBA" id="ARBA00023163"/>
    </source>
</evidence>
<keyword evidence="3" id="KW-0804">Transcription</keyword>
<protein>
    <submittedName>
        <fullName evidence="5">AraC family transcriptional regulator</fullName>
    </submittedName>
</protein>
<dbReference type="PROSITE" id="PS01124">
    <property type="entry name" value="HTH_ARAC_FAMILY_2"/>
    <property type="match status" value="1"/>
</dbReference>
<evidence type="ECO:0000259" key="4">
    <source>
        <dbReference type="PROSITE" id="PS01124"/>
    </source>
</evidence>